<keyword evidence="1" id="KW-0472">Membrane</keyword>
<evidence type="ECO:0000256" key="1">
    <source>
        <dbReference type="SAM" id="Phobius"/>
    </source>
</evidence>
<reference evidence="2" key="1">
    <citation type="submission" date="2021-08" db="EMBL/GenBank/DDBJ databases">
        <title>Comparative analyses of Brucepasteria parasyntrophica and Teretinema zuelzerae.</title>
        <authorList>
            <person name="Song Y."/>
            <person name="Brune A."/>
        </authorList>
    </citation>
    <scope>NUCLEOTIDE SEQUENCE</scope>
    <source>
        <strain evidence="2">DSM 1903</strain>
    </source>
</reference>
<feature type="transmembrane region" description="Helical" evidence="1">
    <location>
        <begin position="70"/>
        <end position="88"/>
    </location>
</feature>
<feature type="transmembrane region" description="Helical" evidence="1">
    <location>
        <begin position="100"/>
        <end position="121"/>
    </location>
</feature>
<evidence type="ECO:0000313" key="2">
    <source>
        <dbReference type="EMBL" id="MCD1656068.1"/>
    </source>
</evidence>
<feature type="transmembrane region" description="Helical" evidence="1">
    <location>
        <begin position="44"/>
        <end position="65"/>
    </location>
</feature>
<accession>A0AAE3JK03</accession>
<organism evidence="2 3">
    <name type="scientific">Teretinema zuelzerae</name>
    <dbReference type="NCBI Taxonomy" id="156"/>
    <lineage>
        <taxon>Bacteria</taxon>
        <taxon>Pseudomonadati</taxon>
        <taxon>Spirochaetota</taxon>
        <taxon>Spirochaetia</taxon>
        <taxon>Spirochaetales</taxon>
        <taxon>Treponemataceae</taxon>
        <taxon>Teretinema</taxon>
    </lineage>
</organism>
<sequence length="152" mass="18110">MEKPKRSFIVYIISLIIFIVYSVLTRGMRLRSSEYFKLNNEPYYFNNLIIFLTLALTFALIVNLVRYNKVVFLITSIIIFLNVLYQIVNILVLTTEPHSISVWISRTVFIVVNILIGFFLINKQTLTRCDEFKQYYQEKRVAKEALRRLKRN</sequence>
<protein>
    <submittedName>
        <fullName evidence="2">Uncharacterized protein</fullName>
    </submittedName>
</protein>
<evidence type="ECO:0000313" key="3">
    <source>
        <dbReference type="Proteomes" id="UP001198163"/>
    </source>
</evidence>
<name>A0AAE3JK03_9SPIR</name>
<dbReference type="EMBL" id="JAINWA010000003">
    <property type="protein sequence ID" value="MCD1656068.1"/>
    <property type="molecule type" value="Genomic_DNA"/>
</dbReference>
<comment type="caution">
    <text evidence="2">The sequence shown here is derived from an EMBL/GenBank/DDBJ whole genome shotgun (WGS) entry which is preliminary data.</text>
</comment>
<keyword evidence="1" id="KW-0812">Transmembrane</keyword>
<gene>
    <name evidence="2" type="ORF">K7J14_15315</name>
</gene>
<dbReference type="AlphaFoldDB" id="A0AAE3JK03"/>
<keyword evidence="1" id="KW-1133">Transmembrane helix</keyword>
<dbReference type="Proteomes" id="UP001198163">
    <property type="component" value="Unassembled WGS sequence"/>
</dbReference>
<keyword evidence="3" id="KW-1185">Reference proteome</keyword>
<feature type="transmembrane region" description="Helical" evidence="1">
    <location>
        <begin position="7"/>
        <end position="24"/>
    </location>
</feature>
<proteinExistence type="predicted"/>
<dbReference type="RefSeq" id="WP_230758423.1">
    <property type="nucleotide sequence ID" value="NZ_JAINWA010000003.1"/>
</dbReference>